<organism evidence="2 3">
    <name type="scientific">Lactobacillus delbrueckii subsp. delbrueckii</name>
    <dbReference type="NCBI Taxonomy" id="83684"/>
    <lineage>
        <taxon>Bacteria</taxon>
        <taxon>Bacillati</taxon>
        <taxon>Bacillota</taxon>
        <taxon>Bacilli</taxon>
        <taxon>Lactobacillales</taxon>
        <taxon>Lactobacillaceae</taxon>
        <taxon>Lactobacillus</taxon>
    </lineage>
</organism>
<proteinExistence type="predicted"/>
<accession>A0AAU9R4F0</accession>
<dbReference type="AlphaFoldDB" id="A0AAU9R4F0"/>
<feature type="region of interest" description="Disordered" evidence="1">
    <location>
        <begin position="84"/>
        <end position="108"/>
    </location>
</feature>
<name>A0AAU9R4F0_9LACO</name>
<sequence>MQIMLDQDQEQEIKKYLFNLVKESFEGMHLEPESRPYLNRNQIAAFFGVSPNTIDIWVRAGAPVAVIEGRKLYGKESLTNWLKQHEEPKESTKKTVSDQSTKSALTVL</sequence>
<dbReference type="EMBL" id="OV915080">
    <property type="protein sequence ID" value="CAH1705979.1"/>
    <property type="molecule type" value="Genomic_DNA"/>
</dbReference>
<evidence type="ECO:0000313" key="3">
    <source>
        <dbReference type="Proteomes" id="UP001295440"/>
    </source>
</evidence>
<gene>
    <name evidence="2" type="ORF">LDD865_0820</name>
</gene>
<protein>
    <recommendedName>
        <fullName evidence="4">DNA-binding protein</fullName>
    </recommendedName>
</protein>
<dbReference type="Proteomes" id="UP001295440">
    <property type="component" value="Chromosome"/>
</dbReference>
<evidence type="ECO:0000313" key="2">
    <source>
        <dbReference type="EMBL" id="CAH1705979.1"/>
    </source>
</evidence>
<reference evidence="2" key="1">
    <citation type="submission" date="2022-02" db="EMBL/GenBank/DDBJ databases">
        <authorList>
            <person name="Deutsch MARIE S."/>
        </authorList>
    </citation>
    <scope>NUCLEOTIDE SEQUENCE</scope>
    <source>
        <strain evidence="2">CIRM-BIA865</strain>
    </source>
</reference>
<evidence type="ECO:0000256" key="1">
    <source>
        <dbReference type="SAM" id="MobiDB-lite"/>
    </source>
</evidence>
<evidence type="ECO:0008006" key="4">
    <source>
        <dbReference type="Google" id="ProtNLM"/>
    </source>
</evidence>
<feature type="compositionally biased region" description="Basic and acidic residues" evidence="1">
    <location>
        <begin position="84"/>
        <end position="96"/>
    </location>
</feature>
<feature type="compositionally biased region" description="Polar residues" evidence="1">
    <location>
        <begin position="97"/>
        <end position="108"/>
    </location>
</feature>